<dbReference type="InterPro" id="IPR036048">
    <property type="entry name" value="Interleukin_8-like_sf"/>
</dbReference>
<evidence type="ECO:0000256" key="3">
    <source>
        <dbReference type="ARBA" id="ARBA00022514"/>
    </source>
</evidence>
<feature type="compositionally biased region" description="Low complexity" evidence="6">
    <location>
        <begin position="116"/>
        <end position="133"/>
    </location>
</feature>
<evidence type="ECO:0000256" key="4">
    <source>
        <dbReference type="ARBA" id="ARBA00023157"/>
    </source>
</evidence>
<dbReference type="SUPFAM" id="SSF54117">
    <property type="entry name" value="Interleukin 8-like chemokines"/>
    <property type="match status" value="1"/>
</dbReference>
<dbReference type="GeneTree" id="ENSGT01130000278316"/>
<dbReference type="GO" id="GO:0006954">
    <property type="term" value="P:inflammatory response"/>
    <property type="evidence" value="ECO:0007669"/>
    <property type="project" value="TreeGrafter"/>
</dbReference>
<reference evidence="8" key="2">
    <citation type="submission" date="2025-08" db="UniProtKB">
        <authorList>
            <consortium name="Ensembl"/>
        </authorList>
    </citation>
    <scope>IDENTIFICATION</scope>
    <source>
        <strain evidence="8">Isolate ISIS603380</strain>
    </source>
</reference>
<keyword evidence="5" id="KW-0964">Secreted</keyword>
<dbReference type="InterPro" id="IPR039809">
    <property type="entry name" value="Chemokine_b/g/d"/>
</dbReference>
<dbReference type="GO" id="GO:0071347">
    <property type="term" value="P:cellular response to interleukin-1"/>
    <property type="evidence" value="ECO:0007669"/>
    <property type="project" value="Ensembl"/>
</dbReference>
<dbReference type="PROSITE" id="PS00472">
    <property type="entry name" value="SMALL_CYTOKINES_CC"/>
    <property type="match status" value="1"/>
</dbReference>
<feature type="compositionally biased region" description="Polar residues" evidence="6">
    <location>
        <begin position="96"/>
        <end position="115"/>
    </location>
</feature>
<organism evidence="8 9">
    <name type="scientific">Loxodonta africana</name>
    <name type="common">African elephant</name>
    <dbReference type="NCBI Taxonomy" id="9785"/>
    <lineage>
        <taxon>Eukaryota</taxon>
        <taxon>Metazoa</taxon>
        <taxon>Chordata</taxon>
        <taxon>Craniata</taxon>
        <taxon>Vertebrata</taxon>
        <taxon>Euteleostomi</taxon>
        <taxon>Mammalia</taxon>
        <taxon>Eutheria</taxon>
        <taxon>Afrotheria</taxon>
        <taxon>Proboscidea</taxon>
        <taxon>Elephantidae</taxon>
        <taxon>Loxodonta</taxon>
    </lineage>
</organism>
<dbReference type="InterPro" id="IPR001811">
    <property type="entry name" value="Chemokine_IL8-like_dom"/>
</dbReference>
<dbReference type="GO" id="GO:0007010">
    <property type="term" value="P:cytoskeleton organization"/>
    <property type="evidence" value="ECO:0007669"/>
    <property type="project" value="Ensembl"/>
</dbReference>
<dbReference type="GO" id="GO:0061844">
    <property type="term" value="P:antimicrobial humoral immune response mediated by antimicrobial peptide"/>
    <property type="evidence" value="ECO:0007669"/>
    <property type="project" value="TreeGrafter"/>
</dbReference>
<dbReference type="GO" id="GO:0008009">
    <property type="term" value="F:chemokine activity"/>
    <property type="evidence" value="ECO:0007669"/>
    <property type="project" value="Ensembl"/>
</dbReference>
<name>G3SUT4_LOXAF</name>
<dbReference type="GO" id="GO:0008360">
    <property type="term" value="P:regulation of cell shape"/>
    <property type="evidence" value="ECO:0007669"/>
    <property type="project" value="Ensembl"/>
</dbReference>
<dbReference type="CDD" id="cd00272">
    <property type="entry name" value="Chemokine_CC"/>
    <property type="match status" value="1"/>
</dbReference>
<dbReference type="GO" id="GO:0070098">
    <property type="term" value="P:chemokine-mediated signaling pathway"/>
    <property type="evidence" value="ECO:0007669"/>
    <property type="project" value="Ensembl"/>
</dbReference>
<keyword evidence="2 5" id="KW-0145">Chemotaxis</keyword>
<evidence type="ECO:0000259" key="7">
    <source>
        <dbReference type="SMART" id="SM00199"/>
    </source>
</evidence>
<dbReference type="GO" id="GO:0048245">
    <property type="term" value="P:eosinophil chemotaxis"/>
    <property type="evidence" value="ECO:0007669"/>
    <property type="project" value="TreeGrafter"/>
</dbReference>
<dbReference type="GO" id="GO:0002548">
    <property type="term" value="P:monocyte chemotaxis"/>
    <property type="evidence" value="ECO:0007669"/>
    <property type="project" value="Ensembl"/>
</dbReference>
<gene>
    <name evidence="8" type="primary">CCL2</name>
</gene>
<reference evidence="8" key="3">
    <citation type="submission" date="2025-09" db="UniProtKB">
        <authorList>
            <consortium name="Ensembl"/>
        </authorList>
    </citation>
    <scope>IDENTIFICATION</scope>
    <source>
        <strain evidence="8">Isolate ISIS603380</strain>
    </source>
</reference>
<dbReference type="GO" id="GO:2000134">
    <property type="term" value="P:negative regulation of G1/S transition of mitotic cell cycle"/>
    <property type="evidence" value="ECO:0007669"/>
    <property type="project" value="Ensembl"/>
</dbReference>
<evidence type="ECO:0000313" key="8">
    <source>
        <dbReference type="Ensembl" id="ENSLAFP00000003945.2"/>
    </source>
</evidence>
<protein>
    <recommendedName>
        <fullName evidence="5">C-C motif chemokine</fullName>
    </recommendedName>
</protein>
<dbReference type="GO" id="GO:0043615">
    <property type="term" value="P:astrocyte cell migration"/>
    <property type="evidence" value="ECO:0007669"/>
    <property type="project" value="Ensembl"/>
</dbReference>
<dbReference type="PANTHER" id="PTHR12015:SF98">
    <property type="entry name" value="C-C MOTIF CHEMOKINE 2"/>
    <property type="match status" value="1"/>
</dbReference>
<keyword evidence="3 5" id="KW-0202">Cytokine</keyword>
<dbReference type="Ensembl" id="ENSLAFT00000004718.2">
    <property type="protein sequence ID" value="ENSLAFP00000003945.2"/>
    <property type="gene ID" value="ENSLAFG00000004719.2"/>
</dbReference>
<feature type="domain" description="Chemokine interleukin-8-like" evidence="7">
    <location>
        <begin position="31"/>
        <end position="90"/>
    </location>
</feature>
<dbReference type="InterPro" id="IPR000827">
    <property type="entry name" value="Chemokine_CC_CS"/>
</dbReference>
<dbReference type="GO" id="GO:0005615">
    <property type="term" value="C:extracellular space"/>
    <property type="evidence" value="ECO:0007669"/>
    <property type="project" value="UniProtKB-KW"/>
</dbReference>
<keyword evidence="4" id="KW-1015">Disulfide bond</keyword>
<dbReference type="GO" id="GO:2000353">
    <property type="term" value="P:positive regulation of endothelial cell apoptotic process"/>
    <property type="evidence" value="ECO:0007669"/>
    <property type="project" value="Ensembl"/>
</dbReference>
<comment type="subcellular location">
    <subcellularLocation>
        <location evidence="5">Secreted</location>
    </subcellularLocation>
</comment>
<reference evidence="8 9" key="1">
    <citation type="submission" date="2009-06" db="EMBL/GenBank/DDBJ databases">
        <title>The Genome Sequence of Loxodonta africana (African elephant).</title>
        <authorList>
            <person name="Di Palma F."/>
            <person name="Heiman D."/>
            <person name="Young S."/>
            <person name="Johnson J."/>
            <person name="Lander E.S."/>
            <person name="Lindblad-Toh K."/>
        </authorList>
    </citation>
    <scope>NUCLEOTIDE SEQUENCE [LARGE SCALE GENOMIC DNA]</scope>
    <source>
        <strain evidence="8 9">Isolate ISIS603380</strain>
    </source>
</reference>
<dbReference type="Gene3D" id="2.40.50.40">
    <property type="match status" value="1"/>
</dbReference>
<dbReference type="FunCoup" id="G3SUT4">
    <property type="interactions" value="124"/>
</dbReference>
<comment type="similarity">
    <text evidence="1 5">Belongs to the intercrine beta (chemokine CC) family.</text>
</comment>
<dbReference type="InParanoid" id="G3SUT4"/>
<sequence>MKVSVALVCLLVAAATFICQVFSQPDAVNSPVTCCYTFVDKKIVVQRLASYRKVTNARCPKEAVIFKTKLAKELCADPKQKWVRDSTAYLDKKTQMSKPKTHNSAAHSTTQESTIYSTTRESTTYPTTGESAA</sequence>
<dbReference type="GO" id="GO:0030335">
    <property type="term" value="P:positive regulation of cell migration"/>
    <property type="evidence" value="ECO:0007669"/>
    <property type="project" value="TreeGrafter"/>
</dbReference>
<dbReference type="PANTHER" id="PTHR12015">
    <property type="entry name" value="SMALL INDUCIBLE CYTOKINE A"/>
    <property type="match status" value="1"/>
</dbReference>
<dbReference type="GO" id="GO:0090280">
    <property type="term" value="P:positive regulation of calcium ion import"/>
    <property type="evidence" value="ECO:0007669"/>
    <property type="project" value="Ensembl"/>
</dbReference>
<dbReference type="FunFam" id="2.40.50.40:FF:000002">
    <property type="entry name" value="C-C motif chemokine"/>
    <property type="match status" value="1"/>
</dbReference>
<evidence type="ECO:0000256" key="6">
    <source>
        <dbReference type="SAM" id="MobiDB-lite"/>
    </source>
</evidence>
<dbReference type="GO" id="GO:0043524">
    <property type="term" value="P:negative regulation of neuron apoptotic process"/>
    <property type="evidence" value="ECO:0007669"/>
    <property type="project" value="Ensembl"/>
</dbReference>
<dbReference type="GO" id="GO:0071346">
    <property type="term" value="P:cellular response to type II interferon"/>
    <property type="evidence" value="ECO:0007669"/>
    <property type="project" value="Ensembl"/>
</dbReference>
<dbReference type="GO" id="GO:1905563">
    <property type="term" value="P:negative regulation of vascular endothelial cell proliferation"/>
    <property type="evidence" value="ECO:0007669"/>
    <property type="project" value="Ensembl"/>
</dbReference>
<dbReference type="Proteomes" id="UP000007646">
    <property type="component" value="Unassembled WGS sequence"/>
</dbReference>
<dbReference type="GO" id="GO:0071356">
    <property type="term" value="P:cellular response to tumor necrosis factor"/>
    <property type="evidence" value="ECO:0007669"/>
    <property type="project" value="Ensembl"/>
</dbReference>
<evidence type="ECO:0000256" key="1">
    <source>
        <dbReference type="ARBA" id="ARBA00010868"/>
    </source>
</evidence>
<dbReference type="GO" id="GO:0048246">
    <property type="term" value="P:macrophage chemotaxis"/>
    <property type="evidence" value="ECO:0007669"/>
    <property type="project" value="Ensembl"/>
</dbReference>
<dbReference type="GO" id="GO:0048020">
    <property type="term" value="F:CCR chemokine receptor binding"/>
    <property type="evidence" value="ECO:0007669"/>
    <property type="project" value="TreeGrafter"/>
</dbReference>
<dbReference type="SMART" id="SM00199">
    <property type="entry name" value="SCY"/>
    <property type="match status" value="1"/>
</dbReference>
<evidence type="ECO:0000256" key="2">
    <source>
        <dbReference type="ARBA" id="ARBA00022500"/>
    </source>
</evidence>
<feature type="chain" id="PRO_5005131914" description="C-C motif chemokine" evidence="5">
    <location>
        <begin position="24"/>
        <end position="133"/>
    </location>
</feature>
<dbReference type="AlphaFoldDB" id="G3SUT4"/>
<dbReference type="STRING" id="9785.ENSLAFP00000003945"/>
<dbReference type="GO" id="GO:2000502">
    <property type="term" value="P:negative regulation of natural killer cell chemotaxis"/>
    <property type="evidence" value="ECO:0007669"/>
    <property type="project" value="Ensembl"/>
</dbReference>
<dbReference type="eggNOG" id="ENOG502S6ZP">
    <property type="taxonomic scope" value="Eukaryota"/>
</dbReference>
<evidence type="ECO:0000313" key="9">
    <source>
        <dbReference type="Proteomes" id="UP000007646"/>
    </source>
</evidence>
<feature type="region of interest" description="Disordered" evidence="6">
    <location>
        <begin position="92"/>
        <end position="133"/>
    </location>
</feature>
<accession>G3SUT4</accession>
<feature type="signal peptide" evidence="5">
    <location>
        <begin position="1"/>
        <end position="23"/>
    </location>
</feature>
<keyword evidence="9" id="KW-1185">Reference proteome</keyword>
<evidence type="ECO:0000256" key="5">
    <source>
        <dbReference type="RuleBase" id="RU361150"/>
    </source>
</evidence>
<proteinExistence type="inferred from homology"/>
<dbReference type="Pfam" id="PF00048">
    <property type="entry name" value="IL8"/>
    <property type="match status" value="1"/>
</dbReference>
<dbReference type="GO" id="GO:0044344">
    <property type="term" value="P:cellular response to fibroblast growth factor stimulus"/>
    <property type="evidence" value="ECO:0007669"/>
    <property type="project" value="Ensembl"/>
</dbReference>
<keyword evidence="5" id="KW-0732">Signal</keyword>
<dbReference type="GO" id="GO:0034351">
    <property type="term" value="P:negative regulation of glial cell apoptotic process"/>
    <property type="evidence" value="ECO:0007669"/>
    <property type="project" value="Ensembl"/>
</dbReference>